<name>I4HKA5_MICAE</name>
<dbReference type="InterPro" id="IPR028910">
    <property type="entry name" value="Tox-PL-2_dom"/>
</dbReference>
<feature type="domain" description="Tox-PL-2" evidence="1">
    <location>
        <begin position="2"/>
        <end position="59"/>
    </location>
</feature>
<accession>I4HKA5</accession>
<dbReference type="Proteomes" id="UP000004775">
    <property type="component" value="Unassembled WGS sequence"/>
</dbReference>
<dbReference type="AlphaFoldDB" id="I4HKA5"/>
<gene>
    <name evidence="2" type="ORF">MICAH_1810028</name>
</gene>
<reference evidence="2 3" key="1">
    <citation type="submission" date="2012-04" db="EMBL/GenBank/DDBJ databases">
        <authorList>
            <person name="Genoscope - CEA"/>
        </authorList>
    </citation>
    <scope>NUCLEOTIDE SEQUENCE [LARGE SCALE GENOMIC DNA]</scope>
    <source>
        <strain evidence="2 3">9809</strain>
    </source>
</reference>
<sequence length="103" mass="12186">MIELKTRYHDQDYLISDRVGNDRSITINGKHYGVEVRGRVFDHLSPQGMKREDWLKDFHCQSEEFISYNFGIIARLVIRVKPSIRDSIELDFDHLGEANYDRV</sequence>
<dbReference type="HOGENOM" id="CLU_2508958_0_0_3"/>
<dbReference type="EMBL" id="CAIO01000092">
    <property type="protein sequence ID" value="CCI22479.1"/>
    <property type="molecule type" value="Genomic_DNA"/>
</dbReference>
<dbReference type="Pfam" id="PF15643">
    <property type="entry name" value="Tox-PL-2"/>
    <property type="match status" value="1"/>
</dbReference>
<organism evidence="2 3">
    <name type="scientific">Microcystis aeruginosa PCC 9809</name>
    <dbReference type="NCBI Taxonomy" id="1160285"/>
    <lineage>
        <taxon>Bacteria</taxon>
        <taxon>Bacillati</taxon>
        <taxon>Cyanobacteriota</taxon>
        <taxon>Cyanophyceae</taxon>
        <taxon>Oscillatoriophycideae</taxon>
        <taxon>Chroococcales</taxon>
        <taxon>Microcystaceae</taxon>
        <taxon>Microcystis</taxon>
    </lineage>
</organism>
<evidence type="ECO:0000259" key="1">
    <source>
        <dbReference type="Pfam" id="PF15643"/>
    </source>
</evidence>
<dbReference type="RefSeq" id="WP_002796036.1">
    <property type="nucleotide sequence ID" value="NZ_HE973753.1"/>
</dbReference>
<evidence type="ECO:0000313" key="2">
    <source>
        <dbReference type="EMBL" id="CCI22479.1"/>
    </source>
</evidence>
<protein>
    <recommendedName>
        <fullName evidence="1">Tox-PL-2 domain-containing protein</fullName>
    </recommendedName>
</protein>
<evidence type="ECO:0000313" key="3">
    <source>
        <dbReference type="Proteomes" id="UP000004775"/>
    </source>
</evidence>
<comment type="caution">
    <text evidence="2">The sequence shown here is derived from an EMBL/GenBank/DDBJ whole genome shotgun (WGS) entry which is preliminary data.</text>
</comment>
<proteinExistence type="predicted"/>